<sequence length="291" mass="31121">MRPAWRAAIAMVVMMVVGGGEPREAQAQGGCSATAAIDFGVAGFCQRGVLMAELESGVSLGSYNEAGRFEAEALRPGLSALRVGGGLRLPGERAGRLQLHADAGLLVAPGGASGQATLGTGGRVGARWTWLEDLKLGFDRSLRASRRPFLEVYTHLRRESPVARRELENSQRTMLVASAGVHALKYMTYRDAVGLRMAGGYGAGGVAWSAGVSWTRVEAMRWAAGLKADVHLRSRGPQLRAEVGIFSKWMMGSPHWELSAHLLSDWVGPFGAYRVAQVGPRLGVSLQRNLL</sequence>
<evidence type="ECO:0000313" key="2">
    <source>
        <dbReference type="Proteomes" id="UP000282926"/>
    </source>
</evidence>
<organism evidence="1 2">
    <name type="scientific">Lujinxingia sediminis</name>
    <dbReference type="NCBI Taxonomy" id="2480984"/>
    <lineage>
        <taxon>Bacteria</taxon>
        <taxon>Deltaproteobacteria</taxon>
        <taxon>Bradymonadales</taxon>
        <taxon>Lujinxingiaceae</taxon>
        <taxon>Lujinxingia</taxon>
    </lineage>
</organism>
<gene>
    <name evidence="1" type="ORF">EA187_13240</name>
</gene>
<reference evidence="1 2" key="1">
    <citation type="submission" date="2019-01" db="EMBL/GenBank/DDBJ databases">
        <title>Lujinxingia litoralis gen. nov., sp. nov. and Lujinxingia sediminis gen. nov., sp. nov., new members in the order Bradymonadales, isolated from coastal sediment.</title>
        <authorList>
            <person name="Li C.-M."/>
        </authorList>
    </citation>
    <scope>NUCLEOTIDE SEQUENCE [LARGE SCALE GENOMIC DNA]</scope>
    <source>
        <strain evidence="1 2">SEH01</strain>
    </source>
</reference>
<proteinExistence type="predicted"/>
<dbReference type="EMBL" id="SADD01000007">
    <property type="protein sequence ID" value="RVU43172.1"/>
    <property type="molecule type" value="Genomic_DNA"/>
</dbReference>
<protein>
    <recommendedName>
        <fullName evidence="3">DUF481 domain-containing protein</fullName>
    </recommendedName>
</protein>
<name>A0ABY0CSL2_9DELT</name>
<evidence type="ECO:0000313" key="1">
    <source>
        <dbReference type="EMBL" id="RVU43172.1"/>
    </source>
</evidence>
<dbReference type="Proteomes" id="UP000282926">
    <property type="component" value="Unassembled WGS sequence"/>
</dbReference>
<dbReference type="RefSeq" id="WP_127780569.1">
    <property type="nucleotide sequence ID" value="NZ_SADD01000007.1"/>
</dbReference>
<comment type="caution">
    <text evidence="1">The sequence shown here is derived from an EMBL/GenBank/DDBJ whole genome shotgun (WGS) entry which is preliminary data.</text>
</comment>
<accession>A0ABY0CSL2</accession>
<keyword evidence="2" id="KW-1185">Reference proteome</keyword>
<evidence type="ECO:0008006" key="3">
    <source>
        <dbReference type="Google" id="ProtNLM"/>
    </source>
</evidence>